<organism evidence="4 5">
    <name type="scientific">Streptacidiphilus fuscans</name>
    <dbReference type="NCBI Taxonomy" id="2789292"/>
    <lineage>
        <taxon>Bacteria</taxon>
        <taxon>Bacillati</taxon>
        <taxon>Actinomycetota</taxon>
        <taxon>Actinomycetes</taxon>
        <taxon>Kitasatosporales</taxon>
        <taxon>Streptomycetaceae</taxon>
        <taxon>Streptacidiphilus</taxon>
    </lineage>
</organism>
<feature type="compositionally biased region" description="Low complexity" evidence="1">
    <location>
        <begin position="121"/>
        <end position="133"/>
    </location>
</feature>
<feature type="region of interest" description="Disordered" evidence="1">
    <location>
        <begin position="53"/>
        <end position="170"/>
    </location>
</feature>
<keyword evidence="2" id="KW-0812">Transmembrane</keyword>
<feature type="region of interest" description="Disordered" evidence="1">
    <location>
        <begin position="182"/>
        <end position="211"/>
    </location>
</feature>
<keyword evidence="3" id="KW-0732">Signal</keyword>
<keyword evidence="2" id="KW-1133">Transmembrane helix</keyword>
<feature type="compositionally biased region" description="Low complexity" evidence="1">
    <location>
        <begin position="79"/>
        <end position="90"/>
    </location>
</feature>
<dbReference type="AlphaFoldDB" id="A0A931FB30"/>
<protein>
    <submittedName>
        <fullName evidence="4">Uncharacterized protein</fullName>
    </submittedName>
</protein>
<feature type="compositionally biased region" description="Low complexity" evidence="1">
    <location>
        <begin position="99"/>
        <end position="114"/>
    </location>
</feature>
<feature type="signal peptide" evidence="3">
    <location>
        <begin position="1"/>
        <end position="25"/>
    </location>
</feature>
<evidence type="ECO:0000256" key="3">
    <source>
        <dbReference type="SAM" id="SignalP"/>
    </source>
</evidence>
<dbReference type="EMBL" id="JADPRT010000003">
    <property type="protein sequence ID" value="MBF9068252.1"/>
    <property type="molecule type" value="Genomic_DNA"/>
</dbReference>
<sequence length="251" mass="24790">MPVAASVVGLAVAAVLALGTPLAWAHEAGPGSASSVVTLRLPDGRPLHFVRVRSARTPARTAGRTPAHRPSHAPGHRPPGGVASGPPVGSAPGGPPSADPSVTALPFPVVSSLFPSPPASGKPSSPSGASTKPRPGTPSGRPSAEGTPSRTPGEGGGSRGGSPAPQAVSVPVGQDAVQPIDQQPRPAASVPPPLGPQAVLPPDSLQQAAPRTRLAARDTGLDLGPHARLLGVGLALIGIGAALFGWRIRRL</sequence>
<accession>A0A931FB30</accession>
<feature type="compositionally biased region" description="Basic residues" evidence="1">
    <location>
        <begin position="66"/>
        <end position="75"/>
    </location>
</feature>
<comment type="caution">
    <text evidence="4">The sequence shown here is derived from an EMBL/GenBank/DDBJ whole genome shotgun (WGS) entry which is preliminary data.</text>
</comment>
<keyword evidence="5" id="KW-1185">Reference proteome</keyword>
<evidence type="ECO:0000256" key="1">
    <source>
        <dbReference type="SAM" id="MobiDB-lite"/>
    </source>
</evidence>
<evidence type="ECO:0000256" key="2">
    <source>
        <dbReference type="SAM" id="Phobius"/>
    </source>
</evidence>
<dbReference type="Proteomes" id="UP000657385">
    <property type="component" value="Unassembled WGS sequence"/>
</dbReference>
<dbReference type="RefSeq" id="WP_196193397.1">
    <property type="nucleotide sequence ID" value="NZ_JADPRT010000003.1"/>
</dbReference>
<proteinExistence type="predicted"/>
<feature type="chain" id="PRO_5037871357" evidence="3">
    <location>
        <begin position="26"/>
        <end position="251"/>
    </location>
</feature>
<gene>
    <name evidence="4" type="ORF">I2501_09405</name>
</gene>
<evidence type="ECO:0000313" key="4">
    <source>
        <dbReference type="EMBL" id="MBF9068252.1"/>
    </source>
</evidence>
<name>A0A931FB30_9ACTN</name>
<evidence type="ECO:0000313" key="5">
    <source>
        <dbReference type="Proteomes" id="UP000657385"/>
    </source>
</evidence>
<reference evidence="4" key="1">
    <citation type="submission" date="2020-11" db="EMBL/GenBank/DDBJ databases">
        <title>Isolation and identification of active actinomycetes.</title>
        <authorList>
            <person name="Yu B."/>
        </authorList>
    </citation>
    <scope>NUCLEOTIDE SEQUENCE</scope>
    <source>
        <strain evidence="4">NEAU-YB345</strain>
    </source>
</reference>
<keyword evidence="2" id="KW-0472">Membrane</keyword>
<feature type="transmembrane region" description="Helical" evidence="2">
    <location>
        <begin position="227"/>
        <end position="246"/>
    </location>
</feature>